<dbReference type="SUPFAM" id="SSF81301">
    <property type="entry name" value="Nucleotidyltransferase"/>
    <property type="match status" value="1"/>
</dbReference>
<dbReference type="CDD" id="cd05403">
    <property type="entry name" value="NT_KNTase_like"/>
    <property type="match status" value="1"/>
</dbReference>
<feature type="domain" description="Polymerase nucleotidyl transferase" evidence="1">
    <location>
        <begin position="28"/>
        <end position="83"/>
    </location>
</feature>
<dbReference type="Pfam" id="PF01909">
    <property type="entry name" value="NTP_transf_2"/>
    <property type="match status" value="1"/>
</dbReference>
<proteinExistence type="predicted"/>
<evidence type="ECO:0000259" key="1">
    <source>
        <dbReference type="Pfam" id="PF01909"/>
    </source>
</evidence>
<accession>A0ABU2XEK4</accession>
<reference evidence="2" key="1">
    <citation type="submission" date="2024-05" db="EMBL/GenBank/DDBJ databases">
        <title>30 novel species of actinomycetes from the DSMZ collection.</title>
        <authorList>
            <person name="Nouioui I."/>
        </authorList>
    </citation>
    <scope>NUCLEOTIDE SEQUENCE</scope>
    <source>
        <strain evidence="2">DSM 41529</strain>
    </source>
</reference>
<gene>
    <name evidence="2" type="ORF">RND15_16820</name>
</gene>
<keyword evidence="3" id="KW-1185">Reference proteome</keyword>
<evidence type="ECO:0000313" key="3">
    <source>
        <dbReference type="Proteomes" id="UP001180754"/>
    </source>
</evidence>
<name>A0ABU2XEK4_9ACTN</name>
<dbReference type="InterPro" id="IPR043519">
    <property type="entry name" value="NT_sf"/>
</dbReference>
<sequence>MDAQSQPDPTTFPETTGSGAVAEYAREARRLVLARYPDALGAALGGSSASGRATPGSDLDIAVLLPDDGISRREVLRHEGRLAEVFLHTRADLGEVFAAARASRRATALFIYAESVLLHDPDGHVETWRAEAQALLAAGPEPLTPNESELGRFLLTDLLDDLAETGLGSDRHEQLAIADRTLQEAAHLLVAHRRAWNGAGKWLPRRLTAADPVLGRELLRGHLALAERADPAPLTTAARGVLELLGGPLREGYVGHWRPSAGNGAAES</sequence>
<dbReference type="InterPro" id="IPR002934">
    <property type="entry name" value="Polymerase_NTP_transf_dom"/>
</dbReference>
<dbReference type="Gene3D" id="3.30.460.10">
    <property type="entry name" value="Beta Polymerase, domain 2"/>
    <property type="match status" value="1"/>
</dbReference>
<dbReference type="RefSeq" id="WP_311724794.1">
    <property type="nucleotide sequence ID" value="NZ_JAVRFD010000007.1"/>
</dbReference>
<evidence type="ECO:0000313" key="2">
    <source>
        <dbReference type="EMBL" id="MDT0544353.1"/>
    </source>
</evidence>
<dbReference type="Proteomes" id="UP001180754">
    <property type="component" value="Unassembled WGS sequence"/>
</dbReference>
<comment type="caution">
    <text evidence="2">The sequence shown here is derived from an EMBL/GenBank/DDBJ whole genome shotgun (WGS) entry which is preliminary data.</text>
</comment>
<organism evidence="2 3">
    <name type="scientific">Streptomyces lonegramiae</name>
    <dbReference type="NCBI Taxonomy" id="3075524"/>
    <lineage>
        <taxon>Bacteria</taxon>
        <taxon>Bacillati</taxon>
        <taxon>Actinomycetota</taxon>
        <taxon>Actinomycetes</taxon>
        <taxon>Kitasatosporales</taxon>
        <taxon>Streptomycetaceae</taxon>
        <taxon>Streptomyces</taxon>
    </lineage>
</organism>
<protein>
    <submittedName>
        <fullName evidence="2">Nucleotidyltransferase domain-containing protein</fullName>
    </submittedName>
</protein>
<dbReference type="EMBL" id="JAVRFD010000007">
    <property type="protein sequence ID" value="MDT0544353.1"/>
    <property type="molecule type" value="Genomic_DNA"/>
</dbReference>